<dbReference type="EMBL" id="CP000628">
    <property type="protein sequence ID" value="ACM27994.1"/>
    <property type="molecule type" value="Genomic_DNA"/>
</dbReference>
<dbReference type="InterPro" id="IPR006944">
    <property type="entry name" value="Phage/GTA_portal"/>
</dbReference>
<proteinExistence type="predicted"/>
<dbReference type="AlphaFoldDB" id="B9JBU8"/>
<protein>
    <submittedName>
        <fullName evidence="1">Bacteriophage portal protein</fullName>
    </submittedName>
</protein>
<accession>B9JBU8</accession>
<dbReference type="NCBIfam" id="TIGR01537">
    <property type="entry name" value="portal_HK97"/>
    <property type="match status" value="1"/>
</dbReference>
<evidence type="ECO:0000313" key="1">
    <source>
        <dbReference type="EMBL" id="ACM27994.1"/>
    </source>
</evidence>
<dbReference type="RefSeq" id="WP_012652604.1">
    <property type="nucleotide sequence ID" value="NC_011985.1"/>
</dbReference>
<reference evidence="1 2" key="1">
    <citation type="journal article" date="2009" name="J. Bacteriol.">
        <title>Genome sequences of three Agrobacterium biovars help elucidate the evolution of multichromosome genomes in bacteria.</title>
        <authorList>
            <person name="Slater S.C."/>
            <person name="Goldman B.S."/>
            <person name="Goodner B."/>
            <person name="Setubal J.C."/>
            <person name="Farrand S.K."/>
            <person name="Nester E.W."/>
            <person name="Burr T.J."/>
            <person name="Banta L."/>
            <person name="Dickerman A.W."/>
            <person name="Paulsen I."/>
            <person name="Otten L."/>
            <person name="Suen G."/>
            <person name="Welch R."/>
            <person name="Almeida N.F."/>
            <person name="Arnold F."/>
            <person name="Burton O.T."/>
            <person name="Du Z."/>
            <person name="Ewing A."/>
            <person name="Godsy E."/>
            <person name="Heisel S."/>
            <person name="Houmiel K.L."/>
            <person name="Jhaveri J."/>
            <person name="Lu J."/>
            <person name="Miller N.M."/>
            <person name="Norton S."/>
            <person name="Chen Q."/>
            <person name="Phoolcharoen W."/>
            <person name="Ohlin V."/>
            <person name="Ondrusek D."/>
            <person name="Pride N."/>
            <person name="Stricklin S.L."/>
            <person name="Sun J."/>
            <person name="Wheeler C."/>
            <person name="Wilson L."/>
            <person name="Zhu H."/>
            <person name="Wood D.W."/>
        </authorList>
    </citation>
    <scope>NUCLEOTIDE SEQUENCE [LARGE SCALE GENOMIC DNA]</scope>
    <source>
        <strain evidence="2">K84 / ATCC BAA-868</strain>
    </source>
</reference>
<dbReference type="KEGG" id="ara:Arad_4250"/>
<dbReference type="Pfam" id="PF04860">
    <property type="entry name" value="Phage_portal"/>
    <property type="match status" value="1"/>
</dbReference>
<dbReference type="InterPro" id="IPR006427">
    <property type="entry name" value="Portal_HK97"/>
</dbReference>
<dbReference type="Proteomes" id="UP000001600">
    <property type="component" value="Chromosome 1"/>
</dbReference>
<organism evidence="1 2">
    <name type="scientific">Rhizobium rhizogenes (strain K84 / ATCC BAA-868)</name>
    <name type="common">Agrobacterium radiobacter</name>
    <dbReference type="NCBI Taxonomy" id="311403"/>
    <lineage>
        <taxon>Bacteria</taxon>
        <taxon>Pseudomonadati</taxon>
        <taxon>Pseudomonadota</taxon>
        <taxon>Alphaproteobacteria</taxon>
        <taxon>Hyphomicrobiales</taxon>
        <taxon>Rhizobiaceae</taxon>
        <taxon>Rhizobium/Agrobacterium group</taxon>
        <taxon>Rhizobium</taxon>
    </lineage>
</organism>
<dbReference type="STRING" id="311403.Arad_4250"/>
<dbReference type="eggNOG" id="COG4695">
    <property type="taxonomic scope" value="Bacteria"/>
</dbReference>
<evidence type="ECO:0000313" key="2">
    <source>
        <dbReference type="Proteomes" id="UP000001600"/>
    </source>
</evidence>
<sequence length="395" mass="41379">MGILKNLFGKPETRSASISISDNAIGTLFGTNCSEATKHATASAAIWLISSQYASTDTVLYSTRSGSPKPALASPLYDIMLNGTATISAFELKLQLMSDLLQGECFALVDYDEAGKLVDLKPLPAANTSVELLGNGKVRFVYSDPLRNYVQTVYSSSQVFHGKHRPLNGRGRSPLSLAALSVSTAVSVETAVANSAANGFKASALLSAPGAISDEIATRLQKAMSDNYSGANNAGKIMVAGDGMTVSSLASTNRENDANELRKLNAYAIASAFGVPGESVGLPWDSSWGSAQQSSISLVQNALNPWSSSLNSQLAAFLLSPSQRRYTYLANDYRHLVEGSLQDKASAYSSLTSSGVMTVNESRAVFDLPAVPGGDELRVPLNTAAITAGNNGATA</sequence>
<dbReference type="HOGENOM" id="CLU_033789_0_0_5"/>
<name>B9JBU8_RHIR8</name>
<gene>
    <name evidence="1" type="ordered locus">Arad_4250</name>
</gene>